<protein>
    <recommendedName>
        <fullName evidence="4">Apple domain-containing protein</fullName>
    </recommendedName>
</protein>
<evidence type="ECO:0000256" key="1">
    <source>
        <dbReference type="SAM" id="SignalP"/>
    </source>
</evidence>
<evidence type="ECO:0008006" key="4">
    <source>
        <dbReference type="Google" id="ProtNLM"/>
    </source>
</evidence>
<reference evidence="2" key="1">
    <citation type="submission" date="2021-02" db="EMBL/GenBank/DDBJ databases">
        <authorList>
            <person name="Nowell W R."/>
        </authorList>
    </citation>
    <scope>NUCLEOTIDE SEQUENCE</scope>
    <source>
        <strain evidence="2">Ploen Becks lab</strain>
    </source>
</reference>
<gene>
    <name evidence="2" type="ORF">OXX778_LOCUS21302</name>
</gene>
<accession>A0A814P7T1</accession>
<feature type="signal peptide" evidence="1">
    <location>
        <begin position="1"/>
        <end position="15"/>
    </location>
</feature>
<keyword evidence="1" id="KW-0732">Signal</keyword>
<dbReference type="AlphaFoldDB" id="A0A814P7T1"/>
<feature type="chain" id="PRO_5032470677" description="Apple domain-containing protein" evidence="1">
    <location>
        <begin position="16"/>
        <end position="290"/>
    </location>
</feature>
<evidence type="ECO:0000313" key="3">
    <source>
        <dbReference type="Proteomes" id="UP000663879"/>
    </source>
</evidence>
<dbReference type="Gene3D" id="2.60.120.200">
    <property type="match status" value="1"/>
</dbReference>
<evidence type="ECO:0000313" key="2">
    <source>
        <dbReference type="EMBL" id="CAF1104149.1"/>
    </source>
</evidence>
<dbReference type="InterPro" id="IPR013320">
    <property type="entry name" value="ConA-like_dom_sf"/>
</dbReference>
<comment type="caution">
    <text evidence="2">The sequence shown here is derived from an EMBL/GenBank/DDBJ whole genome shotgun (WGS) entry which is preliminary data.</text>
</comment>
<dbReference type="EMBL" id="CAJNOC010007744">
    <property type="protein sequence ID" value="CAF1104149.1"/>
    <property type="molecule type" value="Genomic_DNA"/>
</dbReference>
<name>A0A814P7T1_9BILA</name>
<keyword evidence="3" id="KW-1185">Reference proteome</keyword>
<sequence>MKFLILALFVKNILGLTYKFNNQFGCIQAELKEIVLTSELKSLKKCLGKCVVFTRCKFATFIQNECNLYTKYVNMSYSSDYKIYERVDGIYDPDFHWPIYKSDVKELVTRGDLYNPVNAAFAPNRFSEVDSAIRLTYGIYSLPLRDYFTSDFSFMAWIKINSLSTNGERLVECGSSLYDSIVFSVSNSNLNTPFMQMVNVQRYVYGSMKLEVNIWSHLTFILKGDIGYIYINGTLDAKDKLAFTTNVNRTVCLLGGSLWENPSLNADLDDLKIFKRVLNENEIKNELSRL</sequence>
<proteinExistence type="predicted"/>
<dbReference type="SUPFAM" id="SSF49899">
    <property type="entry name" value="Concanavalin A-like lectins/glucanases"/>
    <property type="match status" value="1"/>
</dbReference>
<dbReference type="Pfam" id="PF13385">
    <property type="entry name" value="Laminin_G_3"/>
    <property type="match status" value="1"/>
</dbReference>
<organism evidence="2 3">
    <name type="scientific">Brachionus calyciflorus</name>
    <dbReference type="NCBI Taxonomy" id="104777"/>
    <lineage>
        <taxon>Eukaryota</taxon>
        <taxon>Metazoa</taxon>
        <taxon>Spiralia</taxon>
        <taxon>Gnathifera</taxon>
        <taxon>Rotifera</taxon>
        <taxon>Eurotatoria</taxon>
        <taxon>Monogononta</taxon>
        <taxon>Pseudotrocha</taxon>
        <taxon>Ploima</taxon>
        <taxon>Brachionidae</taxon>
        <taxon>Brachionus</taxon>
    </lineage>
</organism>
<dbReference type="OrthoDB" id="5358475at2759"/>
<dbReference type="Proteomes" id="UP000663879">
    <property type="component" value="Unassembled WGS sequence"/>
</dbReference>